<evidence type="ECO:0000256" key="3">
    <source>
        <dbReference type="ARBA" id="ARBA00044493"/>
    </source>
</evidence>
<evidence type="ECO:0000256" key="1">
    <source>
        <dbReference type="ARBA" id="ARBA00006192"/>
    </source>
</evidence>
<dbReference type="InterPro" id="IPR057027">
    <property type="entry name" value="TPR_mt"/>
</dbReference>
<evidence type="ECO:0000259" key="6">
    <source>
        <dbReference type="Pfam" id="PF23276"/>
    </source>
</evidence>
<dbReference type="Proteomes" id="UP000193560">
    <property type="component" value="Unassembled WGS sequence"/>
</dbReference>
<dbReference type="Pfam" id="PF13812">
    <property type="entry name" value="PPR_3"/>
    <property type="match status" value="2"/>
</dbReference>
<evidence type="ECO:0000256" key="2">
    <source>
        <dbReference type="ARBA" id="ARBA00022737"/>
    </source>
</evidence>
<protein>
    <recommendedName>
        <fullName evidence="6">Pentatricopeptide repeat-containing protein-mitochondrial domain-containing protein</fullName>
    </recommendedName>
</protein>
<dbReference type="Pfam" id="PF23276">
    <property type="entry name" value="TPR_24"/>
    <property type="match status" value="1"/>
</dbReference>
<dbReference type="Gene3D" id="1.25.40.10">
    <property type="entry name" value="Tetratricopeptide repeat domain"/>
    <property type="match status" value="3"/>
</dbReference>
<dbReference type="PROSITE" id="PS51375">
    <property type="entry name" value="PPR"/>
    <property type="match status" value="3"/>
</dbReference>
<dbReference type="NCBIfam" id="TIGR00756">
    <property type="entry name" value="PPR"/>
    <property type="match status" value="1"/>
</dbReference>
<name>A0A1X2IGQ4_9FUNG</name>
<gene>
    <name evidence="7" type="ORF">BCR42DRAFT_374761</name>
</gene>
<keyword evidence="8" id="KW-1185">Reference proteome</keyword>
<accession>A0A1X2IGQ4</accession>
<comment type="caution">
    <text evidence="7">The sequence shown here is derived from an EMBL/GenBank/DDBJ whole genome shotgun (WGS) entry which is preliminary data.</text>
</comment>
<dbReference type="AlphaFoldDB" id="A0A1X2IGQ4"/>
<feature type="repeat" description="PPR" evidence="5">
    <location>
        <begin position="446"/>
        <end position="480"/>
    </location>
</feature>
<evidence type="ECO:0000313" key="7">
    <source>
        <dbReference type="EMBL" id="ORZ16279.1"/>
    </source>
</evidence>
<comment type="subunit">
    <text evidence="4">Binds to mitochondrial small subunit 15S rRNA.</text>
</comment>
<feature type="repeat" description="PPR" evidence="5">
    <location>
        <begin position="162"/>
        <end position="196"/>
    </location>
</feature>
<dbReference type="EMBL" id="MCGE01000011">
    <property type="protein sequence ID" value="ORZ16279.1"/>
    <property type="molecule type" value="Genomic_DNA"/>
</dbReference>
<organism evidence="7 8">
    <name type="scientific">Absidia repens</name>
    <dbReference type="NCBI Taxonomy" id="90262"/>
    <lineage>
        <taxon>Eukaryota</taxon>
        <taxon>Fungi</taxon>
        <taxon>Fungi incertae sedis</taxon>
        <taxon>Mucoromycota</taxon>
        <taxon>Mucoromycotina</taxon>
        <taxon>Mucoromycetes</taxon>
        <taxon>Mucorales</taxon>
        <taxon>Cunninghamellaceae</taxon>
        <taxon>Absidia</taxon>
    </lineage>
</organism>
<sequence>MHRTFIRSTQNTHRTLSKVLIQQYQRNILASRYSSSTATRTSNNEATTTIQHTESINTLKKRTTAAFGNDPLQPSNIDQLIKEALQDKSKRNPALYNDLLAQYIRAGQPENAFNALVDVVNHGIQYTVGHYNHLLKILANSRNTSTLIKVVHFMEQQQVPLSVMAYQNIFRAISQQDDLDLMMEYLDKMKKQGLEPTLFCYSDIVSHCLRRNEPAIAFRMMKEAEAADLPLRRDPRLLMDVLRVSALNDQLEETRYSWNKAVNEFELRPDEGCCLHVLGVAARLGDSKLATHVIQQLSNSGYSYKEHYFVPLMEAFVVENDLKSAFDVLDIMRMSDVVPTVRSTISISDKLSSSIEAIDKAYYVLEDMKKDGKKVDVAAFNIVVSACGMARDIGRTVATFREASNLGVVPDIDTYNAVLDACIRTETTGMGQIVYDELKKANVAPNMDTFTKMIMLICKQSNYEDAFVYLEEMKHQGMTPPRYCYIVLATKLALEKDTRFHLALEEMETYGSRPSAHLKSLWK</sequence>
<keyword evidence="2" id="KW-0677">Repeat</keyword>
<reference evidence="7 8" key="1">
    <citation type="submission" date="2016-07" db="EMBL/GenBank/DDBJ databases">
        <title>Pervasive Adenine N6-methylation of Active Genes in Fungi.</title>
        <authorList>
            <consortium name="DOE Joint Genome Institute"/>
            <person name="Mondo S.J."/>
            <person name="Dannebaum R.O."/>
            <person name="Kuo R.C."/>
            <person name="Labutti K."/>
            <person name="Haridas S."/>
            <person name="Kuo A."/>
            <person name="Salamov A."/>
            <person name="Ahrendt S.R."/>
            <person name="Lipzen A."/>
            <person name="Sullivan W."/>
            <person name="Andreopoulos W.B."/>
            <person name="Clum A."/>
            <person name="Lindquist E."/>
            <person name="Daum C."/>
            <person name="Ramamoorthy G.K."/>
            <person name="Gryganskyi A."/>
            <person name="Culley D."/>
            <person name="Magnuson J.K."/>
            <person name="James T.Y."/>
            <person name="O'Malley M.A."/>
            <person name="Stajich J.E."/>
            <person name="Spatafora J.W."/>
            <person name="Visel A."/>
            <person name="Grigoriev I.V."/>
        </authorList>
    </citation>
    <scope>NUCLEOTIDE SEQUENCE [LARGE SCALE GENOMIC DNA]</scope>
    <source>
        <strain evidence="7 8">NRRL 1336</strain>
    </source>
</reference>
<proteinExistence type="inferred from homology"/>
<feature type="repeat" description="PPR" evidence="5">
    <location>
        <begin position="411"/>
        <end position="445"/>
    </location>
</feature>
<feature type="domain" description="Pentatricopeptide repeat-containing protein-mitochondrial" evidence="6">
    <location>
        <begin position="271"/>
        <end position="402"/>
    </location>
</feature>
<dbReference type="OrthoDB" id="185373at2759"/>
<dbReference type="PANTHER" id="PTHR47447:SF17">
    <property type="entry name" value="OS12G0638900 PROTEIN"/>
    <property type="match status" value="1"/>
</dbReference>
<dbReference type="InterPro" id="IPR011990">
    <property type="entry name" value="TPR-like_helical_dom_sf"/>
</dbReference>
<evidence type="ECO:0000256" key="4">
    <source>
        <dbReference type="ARBA" id="ARBA00044511"/>
    </source>
</evidence>
<comment type="similarity">
    <text evidence="1">Belongs to the CCM1 family.</text>
</comment>
<evidence type="ECO:0000313" key="8">
    <source>
        <dbReference type="Proteomes" id="UP000193560"/>
    </source>
</evidence>
<evidence type="ECO:0000256" key="5">
    <source>
        <dbReference type="PROSITE-ProRule" id="PRU00708"/>
    </source>
</evidence>
<dbReference type="InterPro" id="IPR002885">
    <property type="entry name" value="PPR_rpt"/>
</dbReference>
<dbReference type="STRING" id="90262.A0A1X2IGQ4"/>
<comment type="function">
    <text evidence="3">Regulates mitochondrial small subunit maturation by controlling 15S rRNA 5'-end processing. Localizes to the 5' precursor of the 15S rRNA in a position that is subsequently occupied by mS47 in the mature yeast mtSSU. Uses structure and sequence-specific RNA recognition, binding to a single-stranded region of the precursor and specifically recognizing bases -6 to -1. The exchange of Ccm1 for mS47 is coupled to the irreversible removal of precursor rRNA that is accompanied by conformational changes of the mitoribosomal proteins uS5m and mS26. These conformational changes signal completion of 5'-end rRNA processing through protection of the mature 5'-end of the 15S rRNA and stabilization of mS47. The removal of the 5' precursor together with the dissociation of Ccm1 may be catalyzed by the 5'-3' exoribonuclease Pet127. Involved in the specific removal of group I introns in mitochondrial encoded transcripts.</text>
</comment>
<dbReference type="PANTHER" id="PTHR47447">
    <property type="entry name" value="OS03G0856100 PROTEIN"/>
    <property type="match status" value="1"/>
</dbReference>